<evidence type="ECO:0000256" key="1">
    <source>
        <dbReference type="SAM" id="MobiDB-lite"/>
    </source>
</evidence>
<feature type="region of interest" description="Disordered" evidence="1">
    <location>
        <begin position="98"/>
        <end position="118"/>
    </location>
</feature>
<dbReference type="AlphaFoldDB" id="A0A2S2NDS0"/>
<organism evidence="2">
    <name type="scientific">Schizaphis graminum</name>
    <name type="common">Green bug aphid</name>
    <dbReference type="NCBI Taxonomy" id="13262"/>
    <lineage>
        <taxon>Eukaryota</taxon>
        <taxon>Metazoa</taxon>
        <taxon>Ecdysozoa</taxon>
        <taxon>Arthropoda</taxon>
        <taxon>Hexapoda</taxon>
        <taxon>Insecta</taxon>
        <taxon>Pterygota</taxon>
        <taxon>Neoptera</taxon>
        <taxon>Paraneoptera</taxon>
        <taxon>Hemiptera</taxon>
        <taxon>Sternorrhyncha</taxon>
        <taxon>Aphidomorpha</taxon>
        <taxon>Aphidoidea</taxon>
        <taxon>Aphididae</taxon>
        <taxon>Aphidini</taxon>
        <taxon>Schizaphis</taxon>
    </lineage>
</organism>
<evidence type="ECO:0000313" key="2">
    <source>
        <dbReference type="EMBL" id="MBY15361.1"/>
    </source>
</evidence>
<name>A0A2S2NDS0_SCHGA</name>
<gene>
    <name evidence="2" type="ORF">g.37545</name>
</gene>
<feature type="compositionally biased region" description="Polar residues" evidence="1">
    <location>
        <begin position="108"/>
        <end position="118"/>
    </location>
</feature>
<dbReference type="EMBL" id="GGMR01002742">
    <property type="protein sequence ID" value="MBY15361.1"/>
    <property type="molecule type" value="Transcribed_RNA"/>
</dbReference>
<proteinExistence type="predicted"/>
<protein>
    <submittedName>
        <fullName evidence="2">Uncharacterized protein</fullName>
    </submittedName>
</protein>
<accession>A0A2S2NDS0</accession>
<sequence>MLSTPLHSNNKTTSNLRMLSMGNCQLQTLQNKFLRIALKAPWFMRNKQLHNNTGLPHLSTWITQQFKIFYEKHHKLDGACHYNIGKRSTNLRLKPQLPQDILLDPNEDTSTSNFNLDS</sequence>
<reference evidence="2" key="1">
    <citation type="submission" date="2018-04" db="EMBL/GenBank/DDBJ databases">
        <title>Transcriptome of Schizaphis graminum biotype I.</title>
        <authorList>
            <person name="Scully E.D."/>
            <person name="Geib S.M."/>
            <person name="Palmer N.A."/>
            <person name="Koch K."/>
            <person name="Bradshaw J."/>
            <person name="Heng-Moss T."/>
            <person name="Sarath G."/>
        </authorList>
    </citation>
    <scope>NUCLEOTIDE SEQUENCE</scope>
</reference>